<evidence type="ECO:0000259" key="17">
    <source>
        <dbReference type="PROSITE" id="PS50927"/>
    </source>
</evidence>
<keyword evidence="10 15" id="KW-0472">Membrane</keyword>
<evidence type="ECO:0000256" key="13">
    <source>
        <dbReference type="PIRNR" id="PIRNR000641"/>
    </source>
</evidence>
<evidence type="ECO:0000256" key="8">
    <source>
        <dbReference type="ARBA" id="ARBA00022840"/>
    </source>
</evidence>
<dbReference type="PROSITE" id="PS50927">
    <property type="entry name" value="BULB_LECTIN"/>
    <property type="match status" value="1"/>
</dbReference>
<dbReference type="Gene3D" id="2.90.10.10">
    <property type="entry name" value="Bulb-type lectin domain"/>
    <property type="match status" value="1"/>
</dbReference>
<feature type="binding site" evidence="14">
    <location>
        <position position="520"/>
    </location>
    <ligand>
        <name>ATP</name>
        <dbReference type="ChEBI" id="CHEBI:30616"/>
    </ligand>
</feature>
<dbReference type="GO" id="GO:0048544">
    <property type="term" value="P:recognition of pollen"/>
    <property type="evidence" value="ECO:0007669"/>
    <property type="project" value="InterPro"/>
</dbReference>
<comment type="subcellular location">
    <subcellularLocation>
        <location evidence="1">Membrane</location>
        <topology evidence="1">Single-pass membrane protein</topology>
    </subcellularLocation>
</comment>
<keyword evidence="6 13" id="KW-0547">Nucleotide-binding</keyword>
<name>A0A061FEW2_THECC</name>
<dbReference type="eggNOG" id="ENOG502SJ1R">
    <property type="taxonomic scope" value="Eukaryota"/>
</dbReference>
<keyword evidence="2 13" id="KW-0723">Serine/threonine-protein kinase</keyword>
<gene>
    <name evidence="19" type="ORF">TCM_031521</name>
</gene>
<keyword evidence="5" id="KW-0732">Signal</keyword>
<dbReference type="PROSITE" id="PS50948">
    <property type="entry name" value="PAN"/>
    <property type="match status" value="1"/>
</dbReference>
<accession>A0A061FEW2</accession>
<protein>
    <recommendedName>
        <fullName evidence="13">Receptor-like serine/threonine-protein kinase</fullName>
        <ecNumber evidence="13">2.7.11.1</ecNumber>
    </recommendedName>
</protein>
<dbReference type="Gene3D" id="3.30.200.20">
    <property type="entry name" value="Phosphorylase Kinase, domain 1"/>
    <property type="match status" value="1"/>
</dbReference>
<dbReference type="HOGENOM" id="CLU_000288_116_2_1"/>
<evidence type="ECO:0000313" key="19">
    <source>
        <dbReference type="EMBL" id="EOY13019.1"/>
    </source>
</evidence>
<dbReference type="InterPro" id="IPR003609">
    <property type="entry name" value="Pan_app"/>
</dbReference>
<dbReference type="InterPro" id="IPR036426">
    <property type="entry name" value="Bulb-type_lectin_dom_sf"/>
</dbReference>
<dbReference type="PROSITE" id="PS50011">
    <property type="entry name" value="PROTEIN_KINASE_DOM"/>
    <property type="match status" value="1"/>
</dbReference>
<sequence>MGNRTKLLPSLHVLILYFLSFQTYLSIEMDTIYPGQSLSGNQTITSENGWFELGFFKPGNSSHYYVGIWYKKLPGQTVVWVANRDKPLLDPSTSKLQLSEKGNLVLCNQSEIPLWSAESSANSIKSTVAVLEDSGNLVLRNSSNASVIQWQSFDHPTDTWLPGAKLGINKMTKRGNTYISWSNSNDPATGPFSLELDPNGTSTYFILQNGKRHWTCGMWLERVSSFSTDTVTSEYSTVSYESSEKENFYSYSVTNSLIPVRYVMDISGQLQQLVWQDDSMKWLSIWAKPKDQCEIYAFCGAYGACNQFSSRTRCECLDGFKPKIPGQWNSGNYSYGCIRRTPLQCNKGEKDGFQVISNIRIPANDVPLTNTKSLEECKSACLRDCSCTACTFHGNCSIWREALLNIQYLSFGDYLGSDLYLRLPMTELPALKGKTKGRIEWSTINAAAAIVISIAILGLLVSICRMKIFSDTKPIHDVLILFKFGDLKSATKNFSEKLGEGSFGSVFKGTLPNSGAIAVKSLKCLDQEDKQFRTELSTIGTIHHVNLVRLLGFCVKGKKRFLVYEYMPNGSLDSHLFYKDSKILDWKTRYHIALGIARGLAYLHDKCRECIIHCDIKPENILLDADFNPILSDFGLAKLLGRDFSRVLTTMKGTRGYLAPEMISGDPITPKSDVFSYGMLLLEIISGRRNWDARLDGPDAYFPARAANSVSNGGDVLSLLDSKLQGNANANEVIRACRVACWCIQDEEERRPSMGNVVQIFEGVQEVHMPPIPRFIQTITNYTKNAE</sequence>
<dbReference type="SMART" id="SM00220">
    <property type="entry name" value="S_TKc"/>
    <property type="match status" value="1"/>
</dbReference>
<evidence type="ECO:0000256" key="9">
    <source>
        <dbReference type="ARBA" id="ARBA00022989"/>
    </source>
</evidence>
<dbReference type="EMBL" id="CM001885">
    <property type="protein sequence ID" value="EOY13019.1"/>
    <property type="molecule type" value="Genomic_DNA"/>
</dbReference>
<keyword evidence="12" id="KW-0325">Glycoprotein</keyword>
<feature type="transmembrane region" description="Helical" evidence="15">
    <location>
        <begin position="7"/>
        <end position="27"/>
    </location>
</feature>
<dbReference type="CDD" id="cd14066">
    <property type="entry name" value="STKc_IRAK"/>
    <property type="match status" value="1"/>
</dbReference>
<dbReference type="InterPro" id="IPR017441">
    <property type="entry name" value="Protein_kinase_ATP_BS"/>
</dbReference>
<dbReference type="PANTHER" id="PTHR47974:SF19">
    <property type="entry name" value="RECEPTOR-LIKE SERINE_THREONINE-PROTEIN KINASE"/>
    <property type="match status" value="1"/>
</dbReference>
<evidence type="ECO:0000259" key="18">
    <source>
        <dbReference type="PROSITE" id="PS50948"/>
    </source>
</evidence>
<comment type="similarity">
    <text evidence="13">Belongs to the protein kinase superfamily. Ser/Thr protein kinase family.</text>
</comment>
<dbReference type="InterPro" id="IPR000858">
    <property type="entry name" value="S_locus_glycoprot_dom"/>
</dbReference>
<dbReference type="PROSITE" id="PS00107">
    <property type="entry name" value="PROTEIN_KINASE_ATP"/>
    <property type="match status" value="1"/>
</dbReference>
<evidence type="ECO:0000256" key="4">
    <source>
        <dbReference type="ARBA" id="ARBA00022692"/>
    </source>
</evidence>
<dbReference type="FunFam" id="1.10.510.10:FF:000227">
    <property type="entry name" value="Serine/threonine-protein kinase"/>
    <property type="match status" value="1"/>
</dbReference>
<dbReference type="SUPFAM" id="SSF56112">
    <property type="entry name" value="Protein kinase-like (PK-like)"/>
    <property type="match status" value="1"/>
</dbReference>
<dbReference type="GO" id="GO:0005524">
    <property type="term" value="F:ATP binding"/>
    <property type="evidence" value="ECO:0007669"/>
    <property type="project" value="UniProtKB-UniRule"/>
</dbReference>
<evidence type="ECO:0000256" key="6">
    <source>
        <dbReference type="ARBA" id="ARBA00022741"/>
    </source>
</evidence>
<comment type="catalytic activity">
    <reaction evidence="13">
        <text>L-seryl-[protein] + ATP = O-phospho-L-seryl-[protein] + ADP + H(+)</text>
        <dbReference type="Rhea" id="RHEA:17989"/>
        <dbReference type="Rhea" id="RHEA-COMP:9863"/>
        <dbReference type="Rhea" id="RHEA-COMP:11604"/>
        <dbReference type="ChEBI" id="CHEBI:15378"/>
        <dbReference type="ChEBI" id="CHEBI:29999"/>
        <dbReference type="ChEBI" id="CHEBI:30616"/>
        <dbReference type="ChEBI" id="CHEBI:83421"/>
        <dbReference type="ChEBI" id="CHEBI:456216"/>
        <dbReference type="EC" id="2.7.11.1"/>
    </reaction>
</comment>
<dbReference type="Pfam" id="PF01453">
    <property type="entry name" value="B_lectin"/>
    <property type="match status" value="1"/>
</dbReference>
<dbReference type="Gramene" id="EOY13019">
    <property type="protein sequence ID" value="EOY13019"/>
    <property type="gene ID" value="TCM_031521"/>
</dbReference>
<reference evidence="19 20" key="1">
    <citation type="journal article" date="2013" name="Genome Biol.">
        <title>The genome sequence of the most widely cultivated cacao type and its use to identify candidate genes regulating pod color.</title>
        <authorList>
            <person name="Motamayor J.C."/>
            <person name="Mockaitis K."/>
            <person name="Schmutz J."/>
            <person name="Haiminen N."/>
            <person name="Iii D.L."/>
            <person name="Cornejo O."/>
            <person name="Findley S.D."/>
            <person name="Zheng P."/>
            <person name="Utro F."/>
            <person name="Royaert S."/>
            <person name="Saski C."/>
            <person name="Jenkins J."/>
            <person name="Podicheti R."/>
            <person name="Zhao M."/>
            <person name="Scheffler B.E."/>
            <person name="Stack J.C."/>
            <person name="Feltus F.A."/>
            <person name="Mustiga G.M."/>
            <person name="Amores F."/>
            <person name="Phillips W."/>
            <person name="Marelli J.P."/>
            <person name="May G.D."/>
            <person name="Shapiro H."/>
            <person name="Ma J."/>
            <person name="Bustamante C.D."/>
            <person name="Schnell R.J."/>
            <person name="Main D."/>
            <person name="Gilbert D."/>
            <person name="Parida L."/>
            <person name="Kuhn D.N."/>
        </authorList>
    </citation>
    <scope>NUCLEOTIDE SEQUENCE [LARGE SCALE GENOMIC DNA]</scope>
    <source>
        <strain evidence="20">cv. Matina 1-6</strain>
    </source>
</reference>
<dbReference type="InterPro" id="IPR001480">
    <property type="entry name" value="Bulb-type_lectin_dom"/>
</dbReference>
<evidence type="ECO:0000256" key="7">
    <source>
        <dbReference type="ARBA" id="ARBA00022777"/>
    </source>
</evidence>
<dbReference type="PROSITE" id="PS00108">
    <property type="entry name" value="PROTEIN_KINASE_ST"/>
    <property type="match status" value="1"/>
</dbReference>
<keyword evidence="11" id="KW-1015">Disulfide bond</keyword>
<dbReference type="InterPro" id="IPR000719">
    <property type="entry name" value="Prot_kinase_dom"/>
</dbReference>
<evidence type="ECO:0000313" key="20">
    <source>
        <dbReference type="Proteomes" id="UP000026915"/>
    </source>
</evidence>
<dbReference type="Pfam" id="PF00954">
    <property type="entry name" value="S_locus_glycop"/>
    <property type="match status" value="1"/>
</dbReference>
<dbReference type="InterPro" id="IPR011009">
    <property type="entry name" value="Kinase-like_dom_sf"/>
</dbReference>
<dbReference type="SMART" id="SM00473">
    <property type="entry name" value="PAN_AP"/>
    <property type="match status" value="1"/>
</dbReference>
<feature type="domain" description="Bulb-type lectin" evidence="17">
    <location>
        <begin position="29"/>
        <end position="152"/>
    </location>
</feature>
<dbReference type="GO" id="GO:0016020">
    <property type="term" value="C:membrane"/>
    <property type="evidence" value="ECO:0007669"/>
    <property type="project" value="UniProtKB-SubCell"/>
</dbReference>
<feature type="domain" description="Protein kinase" evidence="16">
    <location>
        <begin position="492"/>
        <end position="772"/>
    </location>
</feature>
<evidence type="ECO:0000256" key="14">
    <source>
        <dbReference type="PROSITE-ProRule" id="PRU10141"/>
    </source>
</evidence>
<keyword evidence="9 15" id="KW-1133">Transmembrane helix</keyword>
<dbReference type="GO" id="GO:0004674">
    <property type="term" value="F:protein serine/threonine kinase activity"/>
    <property type="evidence" value="ECO:0007669"/>
    <property type="project" value="UniProtKB-KW"/>
</dbReference>
<dbReference type="InterPro" id="IPR024171">
    <property type="entry name" value="SRK-like_kinase"/>
</dbReference>
<evidence type="ECO:0000256" key="15">
    <source>
        <dbReference type="SAM" id="Phobius"/>
    </source>
</evidence>
<evidence type="ECO:0000256" key="12">
    <source>
        <dbReference type="ARBA" id="ARBA00023180"/>
    </source>
</evidence>
<evidence type="ECO:0000256" key="2">
    <source>
        <dbReference type="ARBA" id="ARBA00022527"/>
    </source>
</evidence>
<evidence type="ECO:0000256" key="3">
    <source>
        <dbReference type="ARBA" id="ARBA00022679"/>
    </source>
</evidence>
<dbReference type="InParanoid" id="A0A061FEW2"/>
<dbReference type="Proteomes" id="UP000026915">
    <property type="component" value="Chromosome 7"/>
</dbReference>
<dbReference type="AlphaFoldDB" id="A0A061FEW2"/>
<dbReference type="EC" id="2.7.11.1" evidence="13"/>
<dbReference type="PIRSF" id="PIRSF000641">
    <property type="entry name" value="SRK"/>
    <property type="match status" value="1"/>
</dbReference>
<keyword evidence="8 13" id="KW-0067">ATP-binding</keyword>
<dbReference type="CDD" id="cd00028">
    <property type="entry name" value="B_lectin"/>
    <property type="match status" value="1"/>
</dbReference>
<dbReference type="Gene3D" id="1.10.510.10">
    <property type="entry name" value="Transferase(Phosphotransferase) domain 1"/>
    <property type="match status" value="1"/>
</dbReference>
<dbReference type="InterPro" id="IPR008271">
    <property type="entry name" value="Ser/Thr_kinase_AS"/>
</dbReference>
<evidence type="ECO:0000256" key="11">
    <source>
        <dbReference type="ARBA" id="ARBA00023157"/>
    </source>
</evidence>
<evidence type="ECO:0000256" key="5">
    <source>
        <dbReference type="ARBA" id="ARBA00022729"/>
    </source>
</evidence>
<dbReference type="FunFam" id="3.30.200.20:FF:000178">
    <property type="entry name" value="serine/threonine-protein kinase PBS1-like"/>
    <property type="match status" value="1"/>
</dbReference>
<organism evidence="19 20">
    <name type="scientific">Theobroma cacao</name>
    <name type="common">Cacao</name>
    <name type="synonym">Cocoa</name>
    <dbReference type="NCBI Taxonomy" id="3641"/>
    <lineage>
        <taxon>Eukaryota</taxon>
        <taxon>Viridiplantae</taxon>
        <taxon>Streptophyta</taxon>
        <taxon>Embryophyta</taxon>
        <taxon>Tracheophyta</taxon>
        <taxon>Spermatophyta</taxon>
        <taxon>Magnoliopsida</taxon>
        <taxon>eudicotyledons</taxon>
        <taxon>Gunneridae</taxon>
        <taxon>Pentapetalae</taxon>
        <taxon>rosids</taxon>
        <taxon>malvids</taxon>
        <taxon>Malvales</taxon>
        <taxon>Malvaceae</taxon>
        <taxon>Byttnerioideae</taxon>
        <taxon>Theobroma</taxon>
    </lineage>
</organism>
<dbReference type="FunFam" id="2.90.10.10:FF:000002">
    <property type="entry name" value="Serine/threonine-protein kinase"/>
    <property type="match status" value="1"/>
</dbReference>
<dbReference type="OMA" id="CSIWRED"/>
<proteinExistence type="inferred from homology"/>
<evidence type="ECO:0000256" key="10">
    <source>
        <dbReference type="ARBA" id="ARBA00023136"/>
    </source>
</evidence>
<comment type="catalytic activity">
    <reaction evidence="13">
        <text>L-threonyl-[protein] + ATP = O-phospho-L-threonyl-[protein] + ADP + H(+)</text>
        <dbReference type="Rhea" id="RHEA:46608"/>
        <dbReference type="Rhea" id="RHEA-COMP:11060"/>
        <dbReference type="Rhea" id="RHEA-COMP:11605"/>
        <dbReference type="ChEBI" id="CHEBI:15378"/>
        <dbReference type="ChEBI" id="CHEBI:30013"/>
        <dbReference type="ChEBI" id="CHEBI:30616"/>
        <dbReference type="ChEBI" id="CHEBI:61977"/>
        <dbReference type="ChEBI" id="CHEBI:456216"/>
        <dbReference type="EC" id="2.7.11.1"/>
    </reaction>
</comment>
<evidence type="ECO:0000259" key="16">
    <source>
        <dbReference type="PROSITE" id="PS50011"/>
    </source>
</evidence>
<feature type="domain" description="Apple" evidence="18">
    <location>
        <begin position="345"/>
        <end position="424"/>
    </location>
</feature>
<keyword evidence="4 15" id="KW-0812">Transmembrane</keyword>
<dbReference type="SUPFAM" id="SSF51110">
    <property type="entry name" value="alpha-D-mannose-specific plant lectins"/>
    <property type="match status" value="1"/>
</dbReference>
<dbReference type="CDD" id="cd01098">
    <property type="entry name" value="PAN_AP_plant"/>
    <property type="match status" value="1"/>
</dbReference>
<keyword evidence="20" id="KW-1185">Reference proteome</keyword>
<keyword evidence="3 13" id="KW-0808">Transferase</keyword>
<evidence type="ECO:0000256" key="1">
    <source>
        <dbReference type="ARBA" id="ARBA00004167"/>
    </source>
</evidence>
<dbReference type="Pfam" id="PF08276">
    <property type="entry name" value="PAN_2"/>
    <property type="match status" value="1"/>
</dbReference>
<dbReference type="GO" id="GO:0106310">
    <property type="term" value="F:protein serine kinase activity"/>
    <property type="evidence" value="ECO:0007669"/>
    <property type="project" value="RHEA"/>
</dbReference>
<dbReference type="PANTHER" id="PTHR47974">
    <property type="entry name" value="OS07G0415500 PROTEIN"/>
    <property type="match status" value="1"/>
</dbReference>
<feature type="transmembrane region" description="Helical" evidence="15">
    <location>
        <begin position="444"/>
        <end position="464"/>
    </location>
</feature>
<keyword evidence="7 13" id="KW-0418">Kinase</keyword>
<dbReference type="Pfam" id="PF00069">
    <property type="entry name" value="Pkinase"/>
    <property type="match status" value="1"/>
</dbReference>
<dbReference type="SMART" id="SM00108">
    <property type="entry name" value="B_lectin"/>
    <property type="match status" value="1"/>
</dbReference>